<organism evidence="2 3">
    <name type="scientific">Novosphingobium aureum</name>
    <dbReference type="NCBI Taxonomy" id="2792964"/>
    <lineage>
        <taxon>Bacteria</taxon>
        <taxon>Pseudomonadati</taxon>
        <taxon>Pseudomonadota</taxon>
        <taxon>Alphaproteobacteria</taxon>
        <taxon>Sphingomonadales</taxon>
        <taxon>Sphingomonadaceae</taxon>
        <taxon>Novosphingobium</taxon>
    </lineage>
</organism>
<dbReference type="Proteomes" id="UP000617634">
    <property type="component" value="Unassembled WGS sequence"/>
</dbReference>
<proteinExistence type="predicted"/>
<dbReference type="EMBL" id="JADZGI010000001">
    <property type="protein sequence ID" value="MBH0112488.1"/>
    <property type="molecule type" value="Genomic_DNA"/>
</dbReference>
<evidence type="ECO:0000313" key="2">
    <source>
        <dbReference type="EMBL" id="MBH0112488.1"/>
    </source>
</evidence>
<keyword evidence="3" id="KW-1185">Reference proteome</keyword>
<evidence type="ECO:0000313" key="3">
    <source>
        <dbReference type="Proteomes" id="UP000617634"/>
    </source>
</evidence>
<dbReference type="RefSeq" id="WP_197161981.1">
    <property type="nucleotide sequence ID" value="NZ_JADZGI010000001.1"/>
</dbReference>
<accession>A0A931HBI4</accession>
<comment type="caution">
    <text evidence="2">The sequence shown here is derived from an EMBL/GenBank/DDBJ whole genome shotgun (WGS) entry which is preliminary data.</text>
</comment>
<evidence type="ECO:0000256" key="1">
    <source>
        <dbReference type="SAM" id="MobiDB-lite"/>
    </source>
</evidence>
<feature type="region of interest" description="Disordered" evidence="1">
    <location>
        <begin position="179"/>
        <end position="208"/>
    </location>
</feature>
<name>A0A931HBI4_9SPHN</name>
<gene>
    <name evidence="2" type="ORF">I5E68_05920</name>
</gene>
<dbReference type="AlphaFoldDB" id="A0A931HBI4"/>
<reference evidence="2" key="1">
    <citation type="submission" date="2020-11" db="EMBL/GenBank/DDBJ databases">
        <title>Novosphingobium aureum sp. nov., a marine bacterium isolated from sediment of a salt flat.</title>
        <authorList>
            <person name="Yoo Y."/>
            <person name="Kim J.-J."/>
        </authorList>
    </citation>
    <scope>NUCLEOTIDE SEQUENCE</scope>
    <source>
        <strain evidence="2">YJ-S2-02</strain>
    </source>
</reference>
<sequence length="428" mass="43838">MSATLRVRGQPLVAFLAVLAGWLGGRLINWEPPLLATSSAAEIAAAGAPRGLSRGDDKLTVPPVLADGLPGRGVGTATGDDLEGALVDPSAVADLLSHYDLDVGGRITVPLDWLLEVLVRRQPLVPSATEAGAVRPALPMALSAPSSEGAIADGRSRLGENRDSVQAFDVPVEVAAGFPESPGMPAGFAPGASRRSQKKDDGAGAALSRSRRWSGDAWALLRSGTGGAISPGALPATYGASQAGAVLRYGLAQGNPLAPAAYLRTTSTLGGMSETAAALGLSAKPLPKVPATLAMEVRVTEQSGKRRVQPAAMVVSQLPPISLPLDGQLEAYAQAGYVAGRFSTPFLDGQLRTDREVLRLDRISARLGAGLWGGAQKGAARLDAGPSASVTMPLAKGTYGRLGLDWRFRIAGEAQPDTGPALTLSAGF</sequence>
<protein>
    <submittedName>
        <fullName evidence="2">Uncharacterized protein</fullName>
    </submittedName>
</protein>